<dbReference type="InterPro" id="IPR022645">
    <property type="entry name" value="SecD/SecF_bac"/>
</dbReference>
<feature type="transmembrane region" description="Helical" evidence="9">
    <location>
        <begin position="502"/>
        <end position="526"/>
    </location>
</feature>
<dbReference type="GeneID" id="78293709"/>
<dbReference type="RefSeq" id="WP_116882369.1">
    <property type="nucleotide sequence ID" value="NZ_CABMMC010000087.1"/>
</dbReference>
<feature type="domain" description="Protein export membrane protein SecD/SecF C-terminal" evidence="11">
    <location>
        <begin position="669"/>
        <end position="843"/>
    </location>
</feature>
<dbReference type="NCBIfam" id="TIGR01129">
    <property type="entry name" value="secD"/>
    <property type="match status" value="1"/>
</dbReference>
<keyword evidence="2 9" id="KW-0813">Transport</keyword>
<evidence type="ECO:0000256" key="6">
    <source>
        <dbReference type="ARBA" id="ARBA00022989"/>
    </source>
</evidence>
<keyword evidence="14" id="KW-1185">Reference proteome</keyword>
<comment type="subunit">
    <text evidence="9">Forms a complex with SecF. Part of the essential Sec protein translocation apparatus which comprises SecA, SecYEG and auxiliary proteins SecDF. Other proteins may also be involved.</text>
</comment>
<dbReference type="NCBIfam" id="TIGR00966">
    <property type="entry name" value="transloc_SecF"/>
    <property type="match status" value="1"/>
</dbReference>
<feature type="transmembrane region" description="Helical" evidence="9">
    <location>
        <begin position="379"/>
        <end position="399"/>
    </location>
</feature>
<evidence type="ECO:0000313" key="13">
    <source>
        <dbReference type="EMBL" id="PVY45977.1"/>
    </source>
</evidence>
<dbReference type="HAMAP" id="MF_01463_B">
    <property type="entry name" value="SecD_B"/>
    <property type="match status" value="1"/>
</dbReference>
<dbReference type="PRINTS" id="PR01755">
    <property type="entry name" value="SECFTRNLCASE"/>
</dbReference>
<evidence type="ECO:0000259" key="12">
    <source>
        <dbReference type="Pfam" id="PF22599"/>
    </source>
</evidence>
<protein>
    <recommendedName>
        <fullName evidence="9 10">Multifunctional fusion protein</fullName>
    </recommendedName>
    <domain>
        <recommendedName>
            <fullName evidence="9">Protein translocase subunit SecD</fullName>
        </recommendedName>
    </domain>
    <domain>
        <recommendedName>
            <fullName evidence="10">Protein-export membrane protein SecF</fullName>
        </recommendedName>
    </domain>
</protein>
<keyword evidence="7 9" id="KW-0811">Translocation</keyword>
<dbReference type="AlphaFoldDB" id="A0A2U1BBM5"/>
<comment type="subunit">
    <text evidence="10">Forms a complex with SecD. Part of the essential Sec protein translocation apparatus which comprises SecA, SecYEG and auxiliary proteins SecDF. Other proteins may also be involved.</text>
</comment>
<feature type="transmembrane region" description="Helical" evidence="9">
    <location>
        <begin position="791"/>
        <end position="812"/>
    </location>
</feature>
<dbReference type="SUPFAM" id="SSF82866">
    <property type="entry name" value="Multidrug efflux transporter AcrB transmembrane domain"/>
    <property type="match status" value="2"/>
</dbReference>
<dbReference type="InterPro" id="IPR022813">
    <property type="entry name" value="SecD/SecF_arch_bac"/>
</dbReference>
<dbReference type="Gene3D" id="3.30.70.3400">
    <property type="match status" value="1"/>
</dbReference>
<evidence type="ECO:0000256" key="5">
    <source>
        <dbReference type="ARBA" id="ARBA00022927"/>
    </source>
</evidence>
<feature type="transmembrane region" description="Helical" evidence="9">
    <location>
        <begin position="431"/>
        <end position="453"/>
    </location>
</feature>
<dbReference type="OrthoDB" id="9805019at2"/>
<evidence type="ECO:0000256" key="1">
    <source>
        <dbReference type="ARBA" id="ARBA00004651"/>
    </source>
</evidence>
<dbReference type="InterPro" id="IPR054384">
    <property type="entry name" value="SecDF_P1_head"/>
</dbReference>
<feature type="transmembrane region" description="Helical" evidence="9">
    <location>
        <begin position="406"/>
        <end position="425"/>
    </location>
</feature>
<dbReference type="Gene3D" id="1.20.1640.10">
    <property type="entry name" value="Multidrug efflux transporter AcrB transmembrane domain"/>
    <property type="match status" value="2"/>
</dbReference>
<comment type="similarity">
    <text evidence="10">Belongs to the SecD/SecF family. SecF subfamily.</text>
</comment>
<evidence type="ECO:0000256" key="4">
    <source>
        <dbReference type="ARBA" id="ARBA00022692"/>
    </source>
</evidence>
<dbReference type="GO" id="GO:0065002">
    <property type="term" value="P:intracellular protein transmembrane transport"/>
    <property type="evidence" value="ECO:0007669"/>
    <property type="project" value="UniProtKB-UniRule"/>
</dbReference>
<keyword evidence="5 9" id="KW-0653">Protein transport</keyword>
<keyword evidence="3 9" id="KW-1003">Cell membrane</keyword>
<proteinExistence type="inferred from homology"/>
<evidence type="ECO:0000256" key="3">
    <source>
        <dbReference type="ARBA" id="ARBA00022475"/>
    </source>
</evidence>
<sequence length="849" mass="92063">MGERYLKLRTVVIVAVIAVFAFSMFPLTPRDFFETFRRSLKRADDPAAAKLVEDARLRQQAEPGLNPAAALLEAAEAARIELSPLVKGGDMAGNADVIAKVRKEAASSIRPGLDLNGGVEFILELVPDDDLLGKFAKEGGAKDRAGMEKQMSAEFDRYREQAIETLRRRLETQNIFESEITPYGSRSVSLKAPIVSRDEKDKLLKLIKMSCKLSFRLVHPQSEELLKDYDPADSAAFLPPPGYEVLSASGGDRGYHYLVAKRPEMDGRSVARAMPVRDQFGQTKISLEFNSAGAERFGEVTGKNLGRQLAIVLDGKLYCAPVIQSAITGGSAEISGRFSNEEAKDIADALTSGSFPFRIKVTAVYDTAPSLGADNVRNGIIAGALAMVLLTVFMCVYYFRAGVIACLALAVNVVLILGAMAAFGATMTMPGIAGVILTLGMAVDANVLIFERIREELNGGKSLAAAIDLGYEKAFSAVLDGNLTTLLCALILMMLGSGPVKGFAVSLSIGLIASLFTAVCMTRLIFDYMLRFFHWKTLKMCHVFTQPAFNFIGNRKWAFLLSGLLIAGSLAVLAFKGERMFGVDFTGGTRISCSYAEAVSTGELEKVLRPIDPNVRLNYKSNNSAGDNRKLEILIRDRNRPAGQEESAYALSDRVIKLLNSEFPQLRLSDGSESTVGGLVGLETARASAWAIVLALLGMSVYVAIRYEVSFAAAGILALVHDVIIALGIFILMGRELSLPVVAALLTIIGYSINDTIVIFDRIREDAKLFPGKPFGEVINYAINRTLSRTILTSATTFLVVAVMFCFGGIVINDFMLVMMLGIVIGTYSSIFIASPIVMSWHRKIGVNH</sequence>
<dbReference type="InterPro" id="IPR005665">
    <property type="entry name" value="SecF_bac"/>
</dbReference>
<dbReference type="GO" id="GO:0015450">
    <property type="term" value="F:protein-transporting ATPase activity"/>
    <property type="evidence" value="ECO:0007669"/>
    <property type="project" value="InterPro"/>
</dbReference>
<comment type="subcellular location">
    <subcellularLocation>
        <location evidence="1 9">Cell membrane</location>
        <topology evidence="1 9">Multi-pass membrane protein</topology>
    </subcellularLocation>
</comment>
<dbReference type="GO" id="GO:0005886">
    <property type="term" value="C:plasma membrane"/>
    <property type="evidence" value="ECO:0007669"/>
    <property type="project" value="UniProtKB-SubCell"/>
</dbReference>
<reference evidence="13 14" key="1">
    <citation type="submission" date="2018-04" db="EMBL/GenBank/DDBJ databases">
        <title>Genomic Encyclopedia of Type Strains, Phase IV (KMG-IV): sequencing the most valuable type-strain genomes for metagenomic binning, comparative biology and taxonomic classification.</title>
        <authorList>
            <person name="Goeker M."/>
        </authorList>
    </citation>
    <scope>NUCLEOTIDE SEQUENCE [LARGE SCALE GENOMIC DNA]</scope>
    <source>
        <strain evidence="13 14">DSM 14823</strain>
    </source>
</reference>
<feature type="domain" description="Protein export membrane protein SecD/SecF C-terminal" evidence="11">
    <location>
        <begin position="360"/>
        <end position="526"/>
    </location>
</feature>
<organism evidence="13 14">
    <name type="scientific">Victivallis vadensis</name>
    <dbReference type="NCBI Taxonomy" id="172901"/>
    <lineage>
        <taxon>Bacteria</taxon>
        <taxon>Pseudomonadati</taxon>
        <taxon>Lentisphaerota</taxon>
        <taxon>Lentisphaeria</taxon>
        <taxon>Victivallales</taxon>
        <taxon>Victivallaceae</taxon>
        <taxon>Victivallis</taxon>
    </lineage>
</organism>
<evidence type="ECO:0000313" key="14">
    <source>
        <dbReference type="Proteomes" id="UP000245959"/>
    </source>
</evidence>
<dbReference type="Pfam" id="PF22599">
    <property type="entry name" value="SecDF_P1_head"/>
    <property type="match status" value="1"/>
</dbReference>
<accession>A0A2U1BBM5</accession>
<keyword evidence="4 9" id="KW-0812">Transmembrane</keyword>
<keyword evidence="8 9" id="KW-0472">Membrane</keyword>
<dbReference type="InterPro" id="IPR005791">
    <property type="entry name" value="SecD"/>
</dbReference>
<comment type="caution">
    <text evidence="13">The sequence shown here is derived from an EMBL/GenBank/DDBJ whole genome shotgun (WGS) entry which is preliminary data.</text>
</comment>
<dbReference type="NCBIfam" id="TIGR00916">
    <property type="entry name" value="2A0604s01"/>
    <property type="match status" value="2"/>
</dbReference>
<name>A0A2U1BBM5_9BACT</name>
<dbReference type="FunFam" id="1.20.1640.10:FF:000004">
    <property type="entry name" value="Protein translocase subunit SecD"/>
    <property type="match status" value="1"/>
</dbReference>
<evidence type="ECO:0000256" key="2">
    <source>
        <dbReference type="ARBA" id="ARBA00022448"/>
    </source>
</evidence>
<feature type="transmembrane region" description="Helical" evidence="9">
    <location>
        <begin position="557"/>
        <end position="575"/>
    </location>
</feature>
<feature type="transmembrane region" description="Helical" evidence="9">
    <location>
        <begin position="712"/>
        <end position="733"/>
    </location>
</feature>
<dbReference type="Gene3D" id="3.30.1360.200">
    <property type="match status" value="1"/>
</dbReference>
<evidence type="ECO:0000256" key="9">
    <source>
        <dbReference type="HAMAP-Rule" id="MF_01463"/>
    </source>
</evidence>
<feature type="transmembrane region" description="Helical" evidence="9">
    <location>
        <begin position="474"/>
        <end position="496"/>
    </location>
</feature>
<dbReference type="Proteomes" id="UP000245959">
    <property type="component" value="Unassembled WGS sequence"/>
</dbReference>
<comment type="function">
    <text evidence="9">Part of the Sec protein translocase complex. Interacts with the SecYEG preprotein conducting channel. SecDF uses the proton motive force (PMF) to complete protein translocation after the ATP-dependent function of SecA.</text>
</comment>
<evidence type="ECO:0000256" key="8">
    <source>
        <dbReference type="ARBA" id="ARBA00023136"/>
    </source>
</evidence>
<dbReference type="HAMAP" id="MF_01464_B">
    <property type="entry name" value="SecF_B"/>
    <property type="match status" value="1"/>
</dbReference>
<dbReference type="InterPro" id="IPR048634">
    <property type="entry name" value="SecD_SecF_C"/>
</dbReference>
<dbReference type="Pfam" id="PF02355">
    <property type="entry name" value="SecD_SecF_C"/>
    <property type="match status" value="2"/>
</dbReference>
<evidence type="ECO:0000259" key="11">
    <source>
        <dbReference type="Pfam" id="PF02355"/>
    </source>
</evidence>
<dbReference type="EMBL" id="QEKH01000001">
    <property type="protein sequence ID" value="PVY45977.1"/>
    <property type="molecule type" value="Genomic_DNA"/>
</dbReference>
<feature type="transmembrane region" description="Helical" evidence="9">
    <location>
        <begin position="739"/>
        <end position="760"/>
    </location>
</feature>
<dbReference type="PANTHER" id="PTHR30081:SF1">
    <property type="entry name" value="PROTEIN TRANSLOCASE SUBUNIT SECD"/>
    <property type="match status" value="1"/>
</dbReference>
<feature type="transmembrane region" description="Helical" evidence="9">
    <location>
        <begin position="818"/>
        <end position="839"/>
    </location>
</feature>
<evidence type="ECO:0000256" key="7">
    <source>
        <dbReference type="ARBA" id="ARBA00023010"/>
    </source>
</evidence>
<comment type="caution">
    <text evidence="9">Lacks conserved residue(s) required for the propagation of feature annotation.</text>
</comment>
<gene>
    <name evidence="10" type="primary">secF</name>
    <name evidence="9" type="synonym">secD</name>
    <name evidence="13" type="ORF">C8D82_101175</name>
</gene>
<keyword evidence="6 9" id="KW-1133">Transmembrane helix</keyword>
<feature type="transmembrane region" description="Helical" evidence="9">
    <location>
        <begin position="687"/>
        <end position="705"/>
    </location>
</feature>
<dbReference type="PANTHER" id="PTHR30081">
    <property type="entry name" value="PROTEIN-EXPORT MEMBRANE PROTEIN SEC"/>
    <property type="match status" value="1"/>
</dbReference>
<evidence type="ECO:0000256" key="10">
    <source>
        <dbReference type="HAMAP-Rule" id="MF_01464"/>
    </source>
</evidence>
<feature type="transmembrane region" description="Helical" evidence="9">
    <location>
        <begin position="12"/>
        <end position="29"/>
    </location>
</feature>
<comment type="similarity">
    <text evidence="9">Belongs to the SecD/SecF family. SecD subfamily.</text>
</comment>
<dbReference type="GO" id="GO:0006605">
    <property type="term" value="P:protein targeting"/>
    <property type="evidence" value="ECO:0007669"/>
    <property type="project" value="UniProtKB-UniRule"/>
</dbReference>
<dbReference type="InterPro" id="IPR055344">
    <property type="entry name" value="SecD_SecF_C_bact"/>
</dbReference>
<dbReference type="GO" id="GO:0043952">
    <property type="term" value="P:protein transport by the Sec complex"/>
    <property type="evidence" value="ECO:0007669"/>
    <property type="project" value="UniProtKB-UniRule"/>
</dbReference>
<feature type="domain" description="SecDF P1 head subdomain" evidence="12">
    <location>
        <begin position="252"/>
        <end position="356"/>
    </location>
</feature>